<reference evidence="1 2" key="1">
    <citation type="submission" date="2018-07" db="EMBL/GenBank/DDBJ databases">
        <title>Genomic Encyclopedia of Type Strains, Phase IV (KMG-IV): sequencing the most valuable type-strain genomes for metagenomic binning, comparative biology and taxonomic classification.</title>
        <authorList>
            <person name="Goeker M."/>
        </authorList>
    </citation>
    <scope>NUCLEOTIDE SEQUENCE [LARGE SCALE GENOMIC DNA]</scope>
    <source>
        <strain evidence="1 2">DSM 100911</strain>
    </source>
</reference>
<sequence length="108" mass="10538">MQTEKILLTLTVPAAAALTPKRFVDVTGNMASAGERSIGVANASYDAGEMAGVATHGAILVEAGAAIAAGAEVESDASGRAITKSTGVSNGVALDAAGAAGDVIRVLR</sequence>
<dbReference type="AlphaFoldDB" id="A0A369ANF7"/>
<gene>
    <name evidence="1" type="ORF">DFR45_102102</name>
</gene>
<evidence type="ECO:0000313" key="2">
    <source>
        <dbReference type="Proteomes" id="UP000252174"/>
    </source>
</evidence>
<accession>A0A369ANF7</accession>
<evidence type="ECO:0000313" key="1">
    <source>
        <dbReference type="EMBL" id="RCX10701.1"/>
    </source>
</evidence>
<dbReference type="InterPro" id="IPR011231">
    <property type="entry name" value="Phage_VT1-Sakai_H0018"/>
</dbReference>
<protein>
    <submittedName>
        <fullName evidence="1">Uncharacterized protein DUF2190</fullName>
    </submittedName>
</protein>
<dbReference type="RefSeq" id="WP_114482301.1">
    <property type="nucleotide sequence ID" value="NZ_QPJU01000002.1"/>
</dbReference>
<organism evidence="1 2">
    <name type="scientific">Extensimonas vulgaris</name>
    <dbReference type="NCBI Taxonomy" id="1031594"/>
    <lineage>
        <taxon>Bacteria</taxon>
        <taxon>Pseudomonadati</taxon>
        <taxon>Pseudomonadota</taxon>
        <taxon>Betaproteobacteria</taxon>
        <taxon>Burkholderiales</taxon>
        <taxon>Comamonadaceae</taxon>
        <taxon>Extensimonas</taxon>
    </lineage>
</organism>
<dbReference type="Pfam" id="PF09956">
    <property type="entry name" value="Phage_cement_2"/>
    <property type="match status" value="1"/>
</dbReference>
<dbReference type="Proteomes" id="UP000252174">
    <property type="component" value="Unassembled WGS sequence"/>
</dbReference>
<dbReference type="EMBL" id="QPJU01000002">
    <property type="protein sequence ID" value="RCX10701.1"/>
    <property type="molecule type" value="Genomic_DNA"/>
</dbReference>
<name>A0A369ANF7_9BURK</name>
<proteinExistence type="predicted"/>
<keyword evidence="2" id="KW-1185">Reference proteome</keyword>
<comment type="caution">
    <text evidence="1">The sequence shown here is derived from an EMBL/GenBank/DDBJ whole genome shotgun (WGS) entry which is preliminary data.</text>
</comment>